<dbReference type="Proteomes" id="UP000321691">
    <property type="component" value="Unassembled WGS sequence"/>
</dbReference>
<gene>
    <name evidence="1" type="ORF">LSP04_07000</name>
</gene>
<dbReference type="EMBL" id="BJZI01000008">
    <property type="protein sequence ID" value="GEO66281.1"/>
    <property type="molecule type" value="Genomic_DNA"/>
</dbReference>
<proteinExistence type="predicted"/>
<organism evidence="1 2">
    <name type="scientific">Levilactobacillus spicheri</name>
    <dbReference type="NCBI Taxonomy" id="216463"/>
    <lineage>
        <taxon>Bacteria</taxon>
        <taxon>Bacillati</taxon>
        <taxon>Bacillota</taxon>
        <taxon>Bacilli</taxon>
        <taxon>Lactobacillales</taxon>
        <taxon>Lactobacillaceae</taxon>
        <taxon>Levilactobacillus</taxon>
    </lineage>
</organism>
<protein>
    <submittedName>
        <fullName evidence="1">Uncharacterized protein</fullName>
    </submittedName>
</protein>
<accession>A0ABQ0WMT0</accession>
<keyword evidence="2" id="KW-1185">Reference proteome</keyword>
<reference evidence="1 2" key="1">
    <citation type="submission" date="2019-07" db="EMBL/GenBank/DDBJ databases">
        <title>Whole genome shotgun sequence of Lactobacillus spicheri NBRC 107155.</title>
        <authorList>
            <person name="Hosoyama A."/>
            <person name="Uohara A."/>
            <person name="Ohji S."/>
            <person name="Ichikawa N."/>
        </authorList>
    </citation>
    <scope>NUCLEOTIDE SEQUENCE [LARGE SCALE GENOMIC DNA]</scope>
    <source>
        <strain evidence="1 2">NBRC 107155</strain>
    </source>
</reference>
<comment type="caution">
    <text evidence="1">The sequence shown here is derived from an EMBL/GenBank/DDBJ whole genome shotgun (WGS) entry which is preliminary data.</text>
</comment>
<sequence>MPRAVAAVEVHKYNMKIVPEVPPSVKEFRLTMLKNFAAGLRAATIAAKQNCHPNAHPDV</sequence>
<name>A0ABQ0WMT0_9LACO</name>
<evidence type="ECO:0000313" key="1">
    <source>
        <dbReference type="EMBL" id="GEO66281.1"/>
    </source>
</evidence>
<evidence type="ECO:0000313" key="2">
    <source>
        <dbReference type="Proteomes" id="UP000321691"/>
    </source>
</evidence>